<dbReference type="Proteomes" id="UP000004508">
    <property type="component" value="Unassembled WGS sequence"/>
</dbReference>
<dbReference type="EMBL" id="ADVG01000004">
    <property type="protein sequence ID" value="EFH82774.1"/>
    <property type="molecule type" value="Genomic_DNA"/>
</dbReference>
<evidence type="ECO:0000313" key="1">
    <source>
        <dbReference type="EMBL" id="EFH82774.1"/>
    </source>
</evidence>
<accession>D6U2A6</accession>
<dbReference type="STRING" id="485913.Krac_3624"/>
<dbReference type="InParanoid" id="D6U2A6"/>
<gene>
    <name evidence="1" type="ORF">Krac_3624</name>
</gene>
<name>D6U2A6_KTERA</name>
<proteinExistence type="predicted"/>
<reference evidence="1 2" key="1">
    <citation type="journal article" date="2011" name="Stand. Genomic Sci.">
        <title>Non-contiguous finished genome sequence and contextual data of the filamentous soil bacterium Ktedonobacter racemifer type strain (SOSP1-21).</title>
        <authorList>
            <person name="Chang Y.J."/>
            <person name="Land M."/>
            <person name="Hauser L."/>
            <person name="Chertkov O."/>
            <person name="Del Rio T.G."/>
            <person name="Nolan M."/>
            <person name="Copeland A."/>
            <person name="Tice H."/>
            <person name="Cheng J.F."/>
            <person name="Lucas S."/>
            <person name="Han C."/>
            <person name="Goodwin L."/>
            <person name="Pitluck S."/>
            <person name="Ivanova N."/>
            <person name="Ovchinikova G."/>
            <person name="Pati A."/>
            <person name="Chen A."/>
            <person name="Palaniappan K."/>
            <person name="Mavromatis K."/>
            <person name="Liolios K."/>
            <person name="Brettin T."/>
            <person name="Fiebig A."/>
            <person name="Rohde M."/>
            <person name="Abt B."/>
            <person name="Goker M."/>
            <person name="Detter J.C."/>
            <person name="Woyke T."/>
            <person name="Bristow J."/>
            <person name="Eisen J.A."/>
            <person name="Markowitz V."/>
            <person name="Hugenholtz P."/>
            <person name="Kyrpides N.C."/>
            <person name="Klenk H.P."/>
            <person name="Lapidus A."/>
        </authorList>
    </citation>
    <scope>NUCLEOTIDE SEQUENCE [LARGE SCALE GENOMIC DNA]</scope>
    <source>
        <strain evidence="2">DSM 44963</strain>
    </source>
</reference>
<dbReference type="AlphaFoldDB" id="D6U2A6"/>
<dbReference type="RefSeq" id="WP_007921153.1">
    <property type="nucleotide sequence ID" value="NZ_ADVG01000004.1"/>
</dbReference>
<organism evidence="1 2">
    <name type="scientific">Ktedonobacter racemifer DSM 44963</name>
    <dbReference type="NCBI Taxonomy" id="485913"/>
    <lineage>
        <taxon>Bacteria</taxon>
        <taxon>Bacillati</taxon>
        <taxon>Chloroflexota</taxon>
        <taxon>Ktedonobacteria</taxon>
        <taxon>Ktedonobacterales</taxon>
        <taxon>Ktedonobacteraceae</taxon>
        <taxon>Ktedonobacter</taxon>
    </lineage>
</organism>
<keyword evidence="2" id="KW-1185">Reference proteome</keyword>
<sequence length="73" mass="7993">MTAATIATQRDLLSEYVEALEQGDNATINGILGQTEVGSPLDDAIYTFHRNYDSSVSFEDHLEQMRASGQIGE</sequence>
<comment type="caution">
    <text evidence="1">The sequence shown here is derived from an EMBL/GenBank/DDBJ whole genome shotgun (WGS) entry which is preliminary data.</text>
</comment>
<evidence type="ECO:0000313" key="2">
    <source>
        <dbReference type="Proteomes" id="UP000004508"/>
    </source>
</evidence>
<protein>
    <submittedName>
        <fullName evidence="1">Uncharacterized protein</fullName>
    </submittedName>
</protein>